<dbReference type="AlphaFoldDB" id="A0A131Y8L0"/>
<proteinExistence type="predicted"/>
<evidence type="ECO:0000256" key="1">
    <source>
        <dbReference type="SAM" id="MobiDB-lite"/>
    </source>
</evidence>
<protein>
    <submittedName>
        <fullName evidence="2">Uncharacterized protein</fullName>
    </submittedName>
</protein>
<name>A0A131Y8L0_RHIAP</name>
<evidence type="ECO:0000313" key="2">
    <source>
        <dbReference type="EMBL" id="JAP75804.1"/>
    </source>
</evidence>
<dbReference type="EMBL" id="GEDV01012753">
    <property type="protein sequence ID" value="JAP75804.1"/>
    <property type="molecule type" value="Transcribed_RNA"/>
</dbReference>
<accession>A0A131Y8L0</accession>
<organism evidence="2">
    <name type="scientific">Rhipicephalus appendiculatus</name>
    <name type="common">Brown ear tick</name>
    <dbReference type="NCBI Taxonomy" id="34631"/>
    <lineage>
        <taxon>Eukaryota</taxon>
        <taxon>Metazoa</taxon>
        <taxon>Ecdysozoa</taxon>
        <taxon>Arthropoda</taxon>
        <taxon>Chelicerata</taxon>
        <taxon>Arachnida</taxon>
        <taxon>Acari</taxon>
        <taxon>Parasitiformes</taxon>
        <taxon>Ixodida</taxon>
        <taxon>Ixodoidea</taxon>
        <taxon>Ixodidae</taxon>
        <taxon>Rhipicephalinae</taxon>
        <taxon>Rhipicephalus</taxon>
        <taxon>Rhipicephalus</taxon>
    </lineage>
</organism>
<reference evidence="2" key="1">
    <citation type="journal article" date="2016" name="Ticks Tick Borne Dis.">
        <title>De novo assembly and annotation of the salivary gland transcriptome of Rhipicephalus appendiculatus male and female ticks during blood feeding.</title>
        <authorList>
            <person name="de Castro M.H."/>
            <person name="de Klerk D."/>
            <person name="Pienaar R."/>
            <person name="Latif A.A."/>
            <person name="Rees D.J."/>
            <person name="Mans B.J."/>
        </authorList>
    </citation>
    <scope>NUCLEOTIDE SEQUENCE</scope>
    <source>
        <tissue evidence="2">Salivary glands</tissue>
    </source>
</reference>
<sequence>MAAEEERPLHLRLRPNQSRSGNERRWWWTATKNENRPSVPSWWTSTPKKTPGLLSSLTTKRHLALAGPPRAVAWSYSTIATTRTSWSTRPAPSLTGALRTAIQALTTLREASSIWTMKVS</sequence>
<feature type="region of interest" description="Disordered" evidence="1">
    <location>
        <begin position="1"/>
        <end position="24"/>
    </location>
</feature>